<dbReference type="AlphaFoldDB" id="A0A9D3Y3J2"/>
<dbReference type="PROSITE" id="PS50119">
    <property type="entry name" value="ZF_BBOX"/>
    <property type="match status" value="1"/>
</dbReference>
<organism evidence="5 6">
    <name type="scientific">Dreissena polymorpha</name>
    <name type="common">Zebra mussel</name>
    <name type="synonym">Mytilus polymorpha</name>
    <dbReference type="NCBI Taxonomy" id="45954"/>
    <lineage>
        <taxon>Eukaryota</taxon>
        <taxon>Metazoa</taxon>
        <taxon>Spiralia</taxon>
        <taxon>Lophotrochozoa</taxon>
        <taxon>Mollusca</taxon>
        <taxon>Bivalvia</taxon>
        <taxon>Autobranchia</taxon>
        <taxon>Heteroconchia</taxon>
        <taxon>Euheterodonta</taxon>
        <taxon>Imparidentia</taxon>
        <taxon>Neoheterodontei</taxon>
        <taxon>Myida</taxon>
        <taxon>Dreissenoidea</taxon>
        <taxon>Dreissenidae</taxon>
        <taxon>Dreissena</taxon>
    </lineage>
</organism>
<dbReference type="GO" id="GO:0008270">
    <property type="term" value="F:zinc ion binding"/>
    <property type="evidence" value="ECO:0007669"/>
    <property type="project" value="UniProtKB-KW"/>
</dbReference>
<keyword evidence="1" id="KW-0863">Zinc-finger</keyword>
<dbReference type="Pfam" id="PF02174">
    <property type="entry name" value="IRS"/>
    <property type="match status" value="1"/>
</dbReference>
<evidence type="ECO:0000313" key="6">
    <source>
        <dbReference type="Proteomes" id="UP000828390"/>
    </source>
</evidence>
<feature type="domain" description="IRS-type PTB" evidence="4">
    <location>
        <begin position="189"/>
        <end position="288"/>
    </location>
</feature>
<reference evidence="5" key="1">
    <citation type="journal article" date="2019" name="bioRxiv">
        <title>The Genome of the Zebra Mussel, Dreissena polymorpha: A Resource for Invasive Species Research.</title>
        <authorList>
            <person name="McCartney M.A."/>
            <person name="Auch B."/>
            <person name="Kono T."/>
            <person name="Mallez S."/>
            <person name="Zhang Y."/>
            <person name="Obille A."/>
            <person name="Becker A."/>
            <person name="Abrahante J.E."/>
            <person name="Garbe J."/>
            <person name="Badalamenti J.P."/>
            <person name="Herman A."/>
            <person name="Mangelson H."/>
            <person name="Liachko I."/>
            <person name="Sullivan S."/>
            <person name="Sone E.D."/>
            <person name="Koren S."/>
            <person name="Silverstein K.A.T."/>
            <person name="Beckman K.B."/>
            <person name="Gohl D.M."/>
        </authorList>
    </citation>
    <scope>NUCLEOTIDE SEQUENCE</scope>
    <source>
        <strain evidence="5">Duluth1</strain>
        <tissue evidence="5">Whole animal</tissue>
    </source>
</reference>
<name>A0A9D3Y3J2_DREPO</name>
<keyword evidence="6" id="KW-1185">Reference proteome</keyword>
<dbReference type="InterPro" id="IPR000315">
    <property type="entry name" value="Znf_B-box"/>
</dbReference>
<dbReference type="Proteomes" id="UP000828390">
    <property type="component" value="Unassembled WGS sequence"/>
</dbReference>
<feature type="domain" description="B box-type" evidence="3">
    <location>
        <begin position="11"/>
        <end position="59"/>
    </location>
</feature>
<evidence type="ECO:0000259" key="3">
    <source>
        <dbReference type="PROSITE" id="PS50119"/>
    </source>
</evidence>
<dbReference type="PROSITE" id="PS51064">
    <property type="entry name" value="IRS_PTB"/>
    <property type="match status" value="1"/>
</dbReference>
<comment type="caution">
    <text evidence="5">The sequence shown here is derived from an EMBL/GenBank/DDBJ whole genome shotgun (WGS) entry which is preliminary data.</text>
</comment>
<evidence type="ECO:0008006" key="7">
    <source>
        <dbReference type="Google" id="ProtNLM"/>
    </source>
</evidence>
<accession>A0A9D3Y3J2</accession>
<reference evidence="5" key="2">
    <citation type="submission" date="2020-11" db="EMBL/GenBank/DDBJ databases">
        <authorList>
            <person name="McCartney M.A."/>
            <person name="Auch B."/>
            <person name="Kono T."/>
            <person name="Mallez S."/>
            <person name="Becker A."/>
            <person name="Gohl D.M."/>
            <person name="Silverstein K.A.T."/>
            <person name="Koren S."/>
            <person name="Bechman K.B."/>
            <person name="Herman A."/>
            <person name="Abrahante J.E."/>
            <person name="Garbe J."/>
        </authorList>
    </citation>
    <scope>NUCLEOTIDE SEQUENCE</scope>
    <source>
        <strain evidence="5">Duluth1</strain>
        <tissue evidence="5">Whole animal</tissue>
    </source>
</reference>
<gene>
    <name evidence="5" type="ORF">DPMN_192046</name>
</gene>
<keyword evidence="1" id="KW-0862">Zinc</keyword>
<proteinExistence type="predicted"/>
<dbReference type="SMART" id="SM00336">
    <property type="entry name" value="BBOX"/>
    <property type="match status" value="1"/>
</dbReference>
<evidence type="ECO:0000313" key="5">
    <source>
        <dbReference type="EMBL" id="KAH3691294.1"/>
    </source>
</evidence>
<dbReference type="EMBL" id="JAIWYP010000040">
    <property type="protein sequence ID" value="KAH3691294.1"/>
    <property type="molecule type" value="Genomic_DNA"/>
</dbReference>
<sequence length="288" mass="33150">MSNTHPGNKKDIPVLCTICKNELLPDIFYCKQCRQALCITCVELHNKFTLLKSHSISKVSEIVERKCEVFVKNTTVEENQECRGADKGFNPYDYALNDWQIQLNGQAQIGNDKLHSDITECKREIGVEETAFENSDELIRIDDFYYTKGWRREHEKQPGGKGESLQDDKSVNTKKTNEFNMEPPLVPPRIKYFQVTVQNTPLAVKINIVGQRVLAVRTEQMLIEDADSRVTICSIPFKLIRKFSNQTVDVLRIDVGRNFEYGEGKIDFESAEATKIFNLMESYLRKKP</sequence>
<dbReference type="SMART" id="SM01244">
    <property type="entry name" value="IRS"/>
    <property type="match status" value="1"/>
</dbReference>
<protein>
    <recommendedName>
        <fullName evidence="7">B box-type domain-containing protein</fullName>
    </recommendedName>
</protein>
<evidence type="ECO:0000256" key="2">
    <source>
        <dbReference type="SAM" id="MobiDB-lite"/>
    </source>
</evidence>
<dbReference type="Gene3D" id="2.30.29.30">
    <property type="entry name" value="Pleckstrin-homology domain (PH domain)/Phosphotyrosine-binding domain (PTB)"/>
    <property type="match status" value="1"/>
</dbReference>
<feature type="compositionally biased region" description="Basic and acidic residues" evidence="2">
    <location>
        <begin position="152"/>
        <end position="177"/>
    </location>
</feature>
<evidence type="ECO:0000256" key="1">
    <source>
        <dbReference type="PROSITE-ProRule" id="PRU00024"/>
    </source>
</evidence>
<dbReference type="SUPFAM" id="SSF50729">
    <property type="entry name" value="PH domain-like"/>
    <property type="match status" value="1"/>
</dbReference>
<evidence type="ECO:0000259" key="4">
    <source>
        <dbReference type="PROSITE" id="PS51064"/>
    </source>
</evidence>
<keyword evidence="1" id="KW-0479">Metal-binding</keyword>
<dbReference type="InterPro" id="IPR002404">
    <property type="entry name" value="IRS_PTB"/>
</dbReference>
<dbReference type="InterPro" id="IPR011993">
    <property type="entry name" value="PH-like_dom_sf"/>
</dbReference>
<feature type="region of interest" description="Disordered" evidence="2">
    <location>
        <begin position="152"/>
        <end position="182"/>
    </location>
</feature>